<evidence type="ECO:0000256" key="12">
    <source>
        <dbReference type="SAM" id="Phobius"/>
    </source>
</evidence>
<dbReference type="Pfam" id="PF03595">
    <property type="entry name" value="SLAC1"/>
    <property type="match status" value="1"/>
</dbReference>
<feature type="transmembrane region" description="Helical" evidence="12">
    <location>
        <begin position="306"/>
        <end position="324"/>
    </location>
</feature>
<dbReference type="Gramene" id="OIT21319">
    <property type="protein sequence ID" value="OIT21319"/>
    <property type="gene ID" value="A4A49_34710"/>
</dbReference>
<comment type="subcellular location">
    <subcellularLocation>
        <location evidence="2">Cell membrane</location>
    </subcellularLocation>
    <subcellularLocation>
        <location evidence="1">Endomembrane system</location>
        <topology evidence="1">Multi-pass membrane protein</topology>
    </subcellularLocation>
</comment>
<keyword evidence="8 12" id="KW-1133">Transmembrane helix</keyword>
<evidence type="ECO:0000256" key="8">
    <source>
        <dbReference type="ARBA" id="ARBA00022989"/>
    </source>
</evidence>
<evidence type="ECO:0000256" key="7">
    <source>
        <dbReference type="ARBA" id="ARBA00022692"/>
    </source>
</evidence>
<keyword evidence="14" id="KW-1185">Reference proteome</keyword>
<feature type="transmembrane region" description="Helical" evidence="12">
    <location>
        <begin position="276"/>
        <end position="294"/>
    </location>
</feature>
<dbReference type="GO" id="GO:0006873">
    <property type="term" value="P:intracellular monoatomic ion homeostasis"/>
    <property type="evidence" value="ECO:0007669"/>
    <property type="project" value="InterPro"/>
</dbReference>
<dbReference type="AlphaFoldDB" id="A0A1J6KHI9"/>
<evidence type="ECO:0000313" key="14">
    <source>
        <dbReference type="Proteomes" id="UP000187609"/>
    </source>
</evidence>
<reference evidence="13" key="1">
    <citation type="submission" date="2016-11" db="EMBL/GenBank/DDBJ databases">
        <title>The genome of Nicotiana attenuata.</title>
        <authorList>
            <person name="Xu S."/>
            <person name="Brockmoeller T."/>
            <person name="Gaquerel E."/>
            <person name="Navarro A."/>
            <person name="Kuhl H."/>
            <person name="Gase K."/>
            <person name="Ling Z."/>
            <person name="Zhou W."/>
            <person name="Kreitzer C."/>
            <person name="Stanke M."/>
            <person name="Tang H."/>
            <person name="Lyons E."/>
            <person name="Pandey P."/>
            <person name="Pandey S.P."/>
            <person name="Timmermann B."/>
            <person name="Baldwin I.T."/>
        </authorList>
    </citation>
    <scope>NUCLEOTIDE SEQUENCE [LARGE SCALE GENOMIC DNA]</scope>
    <source>
        <strain evidence="13">UT</strain>
    </source>
</reference>
<evidence type="ECO:0000256" key="11">
    <source>
        <dbReference type="ARBA" id="ARBA00054248"/>
    </source>
</evidence>
<keyword evidence="10 12" id="KW-0472">Membrane</keyword>
<evidence type="ECO:0000256" key="3">
    <source>
        <dbReference type="ARBA" id="ARBA00007808"/>
    </source>
</evidence>
<dbReference type="FunFam" id="1.50.10.150:FF:000003">
    <property type="entry name" value="S-type anion channel SLAH1"/>
    <property type="match status" value="1"/>
</dbReference>
<dbReference type="InterPro" id="IPR038665">
    <property type="entry name" value="Voltage-dep_anion_channel_sf"/>
</dbReference>
<dbReference type="InterPro" id="IPR030183">
    <property type="entry name" value="SLAC/SLAH"/>
</dbReference>
<comment type="similarity">
    <text evidence="3">Belongs to the SLAC1 S-type anion channel family.</text>
</comment>
<proteinExistence type="inferred from homology"/>
<feature type="transmembrane region" description="Helical" evidence="12">
    <location>
        <begin position="212"/>
        <end position="232"/>
    </location>
</feature>
<feature type="transmembrane region" description="Helical" evidence="12">
    <location>
        <begin position="151"/>
        <end position="171"/>
    </location>
</feature>
<dbReference type="PANTHER" id="PTHR31269">
    <property type="entry name" value="S-TYPE ANION CHANNEL SLAH3"/>
    <property type="match status" value="1"/>
</dbReference>
<name>A0A1J6KHI9_NICAT</name>
<evidence type="ECO:0000256" key="9">
    <source>
        <dbReference type="ARBA" id="ARBA00023065"/>
    </source>
</evidence>
<dbReference type="KEGG" id="nau:109219079"/>
<feature type="transmembrane region" description="Helical" evidence="12">
    <location>
        <begin position="84"/>
        <end position="106"/>
    </location>
</feature>
<keyword evidence="6" id="KW-1003">Cell membrane</keyword>
<dbReference type="Proteomes" id="UP000187609">
    <property type="component" value="Unassembled WGS sequence"/>
</dbReference>
<evidence type="ECO:0000256" key="2">
    <source>
        <dbReference type="ARBA" id="ARBA00004236"/>
    </source>
</evidence>
<sequence length="382" mass="43419">MEMHSKEAQARDASTLCPTQKNCSSSIFVTHYKNQFLSILSRFHAGYFRISLSLCSQALLWKTLSEPSDDIHKFRSIFRMLPSTAFILLWSLALFSLISLSFLYLLRLLFHFDMVKSEFLHHVGVNYLFAPWISCLVLLQATPFFKPKEIYFLVLWWIFVVPIVALDIKIYGQWITKGKRFLSGVANPTSQLSVIGNLVGARAAAEMGWNECALFLFAIGMSHYLVLFVTLYQRLPGSSSLPAMLRPVFFLFLATPSMASLAWDSIYGKFDSSSKMLFFLSLFLFFSLVSRPALFKRSMRKFNVSWWAYSFPLTVMAMASTKYAQEMKNTASHILMLFLSGLSVIVSLVLMIFTAFNSSSFLPGDGDDTLRCSSNIQRLSIV</sequence>
<feature type="transmembrane region" description="Helical" evidence="12">
    <location>
        <begin position="336"/>
        <end position="356"/>
    </location>
</feature>
<dbReference type="InterPro" id="IPR004695">
    <property type="entry name" value="SLAC1/Mae1/Ssu1/TehA"/>
</dbReference>
<dbReference type="GeneID" id="109219079"/>
<dbReference type="SMR" id="A0A1J6KHI9"/>
<comment type="function">
    <text evidence="11">Slow, weak voltage-dependent S-type anion efflux channel involved in maintenance of anion homeostasis.</text>
</comment>
<gene>
    <name evidence="13" type="primary">SLAH1_0</name>
    <name evidence="13" type="ORF">A4A49_34710</name>
</gene>
<protein>
    <submittedName>
        <fullName evidence="13">S-type anion channel slah1</fullName>
    </submittedName>
</protein>
<dbReference type="GO" id="GO:0005886">
    <property type="term" value="C:plasma membrane"/>
    <property type="evidence" value="ECO:0007669"/>
    <property type="project" value="UniProtKB-SubCell"/>
</dbReference>
<dbReference type="CDD" id="cd09323">
    <property type="entry name" value="TDT_SLAC1_like"/>
    <property type="match status" value="1"/>
</dbReference>
<dbReference type="EMBL" id="MJEQ01004430">
    <property type="protein sequence ID" value="OIT21319.1"/>
    <property type="molecule type" value="Genomic_DNA"/>
</dbReference>
<evidence type="ECO:0000256" key="4">
    <source>
        <dbReference type="ARBA" id="ARBA00011233"/>
    </source>
</evidence>
<dbReference type="GO" id="GO:0012505">
    <property type="term" value="C:endomembrane system"/>
    <property type="evidence" value="ECO:0007669"/>
    <property type="project" value="UniProtKB-SubCell"/>
</dbReference>
<organism evidence="13 14">
    <name type="scientific">Nicotiana attenuata</name>
    <name type="common">Coyote tobacco</name>
    <dbReference type="NCBI Taxonomy" id="49451"/>
    <lineage>
        <taxon>Eukaryota</taxon>
        <taxon>Viridiplantae</taxon>
        <taxon>Streptophyta</taxon>
        <taxon>Embryophyta</taxon>
        <taxon>Tracheophyta</taxon>
        <taxon>Spermatophyta</taxon>
        <taxon>Magnoliopsida</taxon>
        <taxon>eudicotyledons</taxon>
        <taxon>Gunneridae</taxon>
        <taxon>Pentapetalae</taxon>
        <taxon>asterids</taxon>
        <taxon>lamiids</taxon>
        <taxon>Solanales</taxon>
        <taxon>Solanaceae</taxon>
        <taxon>Nicotianoideae</taxon>
        <taxon>Nicotianeae</taxon>
        <taxon>Nicotiana</taxon>
    </lineage>
</organism>
<keyword evidence="9" id="KW-0406">Ion transport</keyword>
<feature type="transmembrane region" description="Helical" evidence="12">
    <location>
        <begin position="127"/>
        <end position="145"/>
    </location>
</feature>
<feature type="transmembrane region" description="Helical" evidence="12">
    <location>
        <begin position="244"/>
        <end position="264"/>
    </location>
</feature>
<evidence type="ECO:0000313" key="13">
    <source>
        <dbReference type="EMBL" id="OIT21319.1"/>
    </source>
</evidence>
<evidence type="ECO:0000256" key="10">
    <source>
        <dbReference type="ARBA" id="ARBA00023136"/>
    </source>
</evidence>
<comment type="caution">
    <text evidence="13">The sequence shown here is derived from an EMBL/GenBank/DDBJ whole genome shotgun (WGS) entry which is preliminary data.</text>
</comment>
<comment type="subunit">
    <text evidence="4">Homotrimer.</text>
</comment>
<evidence type="ECO:0000256" key="6">
    <source>
        <dbReference type="ARBA" id="ARBA00022475"/>
    </source>
</evidence>
<keyword evidence="7 12" id="KW-0812">Transmembrane</keyword>
<dbReference type="Gene3D" id="1.50.10.150">
    <property type="entry name" value="Voltage-dependent anion channel"/>
    <property type="match status" value="1"/>
</dbReference>
<accession>A0A1J6KHI9</accession>
<dbReference type="OrthoDB" id="1867618at2759"/>
<evidence type="ECO:0000256" key="5">
    <source>
        <dbReference type="ARBA" id="ARBA00022448"/>
    </source>
</evidence>
<dbReference type="PANTHER" id="PTHR31269:SF56">
    <property type="entry name" value="S-TYPE ANION CHANNEL SLAH4-LIKE"/>
    <property type="match status" value="1"/>
</dbReference>
<dbReference type="OMA" id="RISMSLC"/>
<dbReference type="GO" id="GO:0008308">
    <property type="term" value="F:voltage-gated monoatomic anion channel activity"/>
    <property type="evidence" value="ECO:0007669"/>
    <property type="project" value="InterPro"/>
</dbReference>
<evidence type="ECO:0000256" key="1">
    <source>
        <dbReference type="ARBA" id="ARBA00004127"/>
    </source>
</evidence>
<keyword evidence="5" id="KW-0813">Transport</keyword>